<feature type="compositionally biased region" description="Basic and acidic residues" evidence="1">
    <location>
        <begin position="189"/>
        <end position="199"/>
    </location>
</feature>
<evidence type="ECO:0000256" key="1">
    <source>
        <dbReference type="SAM" id="MobiDB-lite"/>
    </source>
</evidence>
<feature type="compositionally biased region" description="Basic residues" evidence="1">
    <location>
        <begin position="8"/>
        <end position="25"/>
    </location>
</feature>
<dbReference type="AlphaFoldDB" id="A0A6A5K827"/>
<organism evidence="2 3">
    <name type="scientific">Decorospora gaudefroyi</name>
    <dbReference type="NCBI Taxonomy" id="184978"/>
    <lineage>
        <taxon>Eukaryota</taxon>
        <taxon>Fungi</taxon>
        <taxon>Dikarya</taxon>
        <taxon>Ascomycota</taxon>
        <taxon>Pezizomycotina</taxon>
        <taxon>Dothideomycetes</taxon>
        <taxon>Pleosporomycetidae</taxon>
        <taxon>Pleosporales</taxon>
        <taxon>Pleosporineae</taxon>
        <taxon>Pleosporaceae</taxon>
        <taxon>Decorospora</taxon>
    </lineage>
</organism>
<dbReference type="EMBL" id="ML975384">
    <property type="protein sequence ID" value="KAF1830792.1"/>
    <property type="molecule type" value="Genomic_DNA"/>
</dbReference>
<name>A0A6A5K827_9PLEO</name>
<protein>
    <submittedName>
        <fullName evidence="2">Uncharacterized protein</fullName>
    </submittedName>
</protein>
<feature type="region of interest" description="Disordered" evidence="1">
    <location>
        <begin position="44"/>
        <end position="71"/>
    </location>
</feature>
<gene>
    <name evidence="2" type="ORF">BDW02DRAFT_633376</name>
</gene>
<feature type="compositionally biased region" description="Basic and acidic residues" evidence="1">
    <location>
        <begin position="44"/>
        <end position="63"/>
    </location>
</feature>
<evidence type="ECO:0000313" key="2">
    <source>
        <dbReference type="EMBL" id="KAF1830792.1"/>
    </source>
</evidence>
<proteinExistence type="predicted"/>
<reference evidence="2" key="1">
    <citation type="submission" date="2020-01" db="EMBL/GenBank/DDBJ databases">
        <authorList>
            <consortium name="DOE Joint Genome Institute"/>
            <person name="Haridas S."/>
            <person name="Albert R."/>
            <person name="Binder M."/>
            <person name="Bloem J."/>
            <person name="Labutti K."/>
            <person name="Salamov A."/>
            <person name="Andreopoulos B."/>
            <person name="Baker S.E."/>
            <person name="Barry K."/>
            <person name="Bills G."/>
            <person name="Bluhm B.H."/>
            <person name="Cannon C."/>
            <person name="Castanera R."/>
            <person name="Culley D.E."/>
            <person name="Daum C."/>
            <person name="Ezra D."/>
            <person name="Gonzalez J.B."/>
            <person name="Henrissat B."/>
            <person name="Kuo A."/>
            <person name="Liang C."/>
            <person name="Lipzen A."/>
            <person name="Lutzoni F."/>
            <person name="Magnuson J."/>
            <person name="Mondo S."/>
            <person name="Nolan M."/>
            <person name="Ohm R."/>
            <person name="Pangilinan J."/>
            <person name="Park H.-J."/>
            <person name="Ramirez L."/>
            <person name="Alfaro M."/>
            <person name="Sun H."/>
            <person name="Tritt A."/>
            <person name="Yoshinaga Y."/>
            <person name="Zwiers L.-H."/>
            <person name="Turgeon B.G."/>
            <person name="Goodwin S.B."/>
            <person name="Spatafora J.W."/>
            <person name="Crous P.W."/>
            <person name="Grigoriev I.V."/>
        </authorList>
    </citation>
    <scope>NUCLEOTIDE SEQUENCE</scope>
    <source>
        <strain evidence="2">P77</strain>
    </source>
</reference>
<feature type="region of interest" description="Disordered" evidence="1">
    <location>
        <begin position="176"/>
        <end position="214"/>
    </location>
</feature>
<sequence length="214" mass="25138">MGFSYQSKRGRRPDKKRTERRRHDKRRTELSALYDALEAALNESDRKLQKDRKAEDKRLRKEANAASIGSDKPSKDLLQLIKRAQNKLRRSGHETTEQMEDIELFFAIDIALSHPSYAPCCHNVDMRYRTAPQNPLLRKKDDRFFGELYTDEDVYALRVFEVMGKKRQQRMREEIGRVRGAKQQQCRGQKKETLVKQEQDIGEESLGEPDIKVE</sequence>
<keyword evidence="3" id="KW-1185">Reference proteome</keyword>
<dbReference type="Proteomes" id="UP000800040">
    <property type="component" value="Unassembled WGS sequence"/>
</dbReference>
<accession>A0A6A5K827</accession>
<feature type="region of interest" description="Disordered" evidence="1">
    <location>
        <begin position="1"/>
        <end position="29"/>
    </location>
</feature>
<evidence type="ECO:0000313" key="3">
    <source>
        <dbReference type="Proteomes" id="UP000800040"/>
    </source>
</evidence>